<dbReference type="InterPro" id="IPR027417">
    <property type="entry name" value="P-loop_NTPase"/>
</dbReference>
<feature type="domain" description="Novel STAND NTPase 3" evidence="1">
    <location>
        <begin position="13"/>
        <end position="174"/>
    </location>
</feature>
<accession>A0ABV1HU65</accession>
<dbReference type="Pfam" id="PF20720">
    <property type="entry name" value="nSTAND3"/>
    <property type="match status" value="1"/>
</dbReference>
<reference evidence="2 3" key="1">
    <citation type="submission" date="2024-03" db="EMBL/GenBank/DDBJ databases">
        <title>Human intestinal bacterial collection.</title>
        <authorList>
            <person name="Pauvert C."/>
            <person name="Hitch T.C.A."/>
            <person name="Clavel T."/>
        </authorList>
    </citation>
    <scope>NUCLEOTIDE SEQUENCE [LARGE SCALE GENOMIC DNA]</scope>
    <source>
        <strain evidence="2 3">CLA-AP-H18</strain>
    </source>
</reference>
<protein>
    <recommendedName>
        <fullName evidence="1">Novel STAND NTPase 3 domain-containing protein</fullName>
    </recommendedName>
</protein>
<evidence type="ECO:0000259" key="1">
    <source>
        <dbReference type="Pfam" id="PF20720"/>
    </source>
</evidence>
<organism evidence="2 3">
    <name type="scientific">Ruminococcoides intestinihominis</name>
    <dbReference type="NCBI Taxonomy" id="3133161"/>
    <lineage>
        <taxon>Bacteria</taxon>
        <taxon>Bacillati</taxon>
        <taxon>Bacillota</taxon>
        <taxon>Clostridia</taxon>
        <taxon>Eubacteriales</taxon>
        <taxon>Oscillospiraceae</taxon>
        <taxon>Ruminococcoides</taxon>
    </lineage>
</organism>
<evidence type="ECO:0000313" key="3">
    <source>
        <dbReference type="Proteomes" id="UP001478133"/>
    </source>
</evidence>
<sequence length="617" mass="73202">MLLSSIENDKKFFVQTQAFYKALHYLENNKTLFIVGNPGVGKTITSKMLVLYYAAIKYKVRYTTNTTDLQSLKKSISQNPKEKEIILIDDCFGQAYFQMKDSQNEELLSLIKYINLSTNKRLILNSRVTIYQEARERSLELVKSFDNDECKVYIIDMNNISDIEKAKILYNHLVFNNVQKEYFDDIKKDKRYLKIIKHKNYNPRIIEFICNPRHYENIKSNSYYNFILNHLNNPKEIWKDEYERRLQKTDRILLSTIYSFSDLYTDLDLIRKNFDKRLSTETNIDITVNQFESSLTRLLEGFVILIDIDKTKKISMANPSVNDYLDGFLKENLLEREMLIKNATHIQQIKRLMTNSEYEEWGQTVIKEHTINNIDFINKGQKNAIITYFISKYGILDTEYSDIINEFLLNPFNVIYRVHVDISVKDIIELLFNDEKTLEFYNIVSYLSLPNNLKTFYRHFDIEDLCDIINFLDSCFNKPYREEFIKSSIDSFKFAIESFCDDVDVDDYSPDVEYAIDLATSYTLYEKIVDNDDAESYIEDEVIELVKDKIYDMVKNLPADVIIDSNYVENLDINVYGAYNLVDSYIEDEDYNEEYKYYNNSSDNDDSEIDYMFNRKF</sequence>
<proteinExistence type="predicted"/>
<dbReference type="Gene3D" id="3.40.50.300">
    <property type="entry name" value="P-loop containing nucleotide triphosphate hydrolases"/>
    <property type="match status" value="1"/>
</dbReference>
<dbReference type="EMBL" id="JBBMFI010000020">
    <property type="protein sequence ID" value="MEQ2565860.1"/>
    <property type="molecule type" value="Genomic_DNA"/>
</dbReference>
<dbReference type="Proteomes" id="UP001478133">
    <property type="component" value="Unassembled WGS sequence"/>
</dbReference>
<keyword evidence="3" id="KW-1185">Reference proteome</keyword>
<dbReference type="RefSeq" id="WP_176816218.1">
    <property type="nucleotide sequence ID" value="NZ_JBBMEY010000021.1"/>
</dbReference>
<gene>
    <name evidence="2" type="ORF">ABFO16_06370</name>
</gene>
<dbReference type="InterPro" id="IPR049050">
    <property type="entry name" value="nSTAND3"/>
</dbReference>
<dbReference type="SUPFAM" id="SSF52540">
    <property type="entry name" value="P-loop containing nucleoside triphosphate hydrolases"/>
    <property type="match status" value="1"/>
</dbReference>
<comment type="caution">
    <text evidence="2">The sequence shown here is derived from an EMBL/GenBank/DDBJ whole genome shotgun (WGS) entry which is preliminary data.</text>
</comment>
<evidence type="ECO:0000313" key="2">
    <source>
        <dbReference type="EMBL" id="MEQ2565860.1"/>
    </source>
</evidence>
<name>A0ABV1HU65_9FIRM</name>